<dbReference type="InterPro" id="IPR039426">
    <property type="entry name" value="TonB-dep_rcpt-like"/>
</dbReference>
<dbReference type="PANTHER" id="PTHR30069">
    <property type="entry name" value="TONB-DEPENDENT OUTER MEMBRANE RECEPTOR"/>
    <property type="match status" value="1"/>
</dbReference>
<dbReference type="PANTHER" id="PTHR30069:SF36">
    <property type="entry name" value="BLL6948 PROTEIN"/>
    <property type="match status" value="1"/>
</dbReference>
<keyword evidence="7" id="KW-0998">Cell outer membrane</keyword>
<comment type="subcellular location">
    <subcellularLocation>
        <location evidence="1">Cell outer membrane</location>
        <topology evidence="1">Multi-pass membrane protein</topology>
    </subcellularLocation>
</comment>
<evidence type="ECO:0000256" key="5">
    <source>
        <dbReference type="ARBA" id="ARBA00023077"/>
    </source>
</evidence>
<accession>A0ABS0BXX6</accession>
<sequence length="455" mass="50524">HTPQGTYSVTFMAYDNQWDSADQIPQRAVDQGIIDTYGSLDTSVGGKSSRYSLSGQWSGNDGWSANLYAIQSNMNLWSDFTYYLDNPAQGDQFEQVDKRWIYGGEVKRVLPFGGNYSGQAQYGAQFRYDDIGEVALYNTQDRTRFNTIRKDKVSEKSIGLYAMADVDLTPKLSLMGGARYDYFAADVESDLSANSGSAGEGIASLKGGLSYAFNDAWEAYLNAGQGFHSNDARGATIEIDPQSGTPVDSVDLLVRSVGAETGVRFSTPGLFNASLAFWWLKLDSELLFVGDAGNTEASRPSERYGVEFAGYYRLQKNVNLDFEASYTESRFTDTVAGEGKYIDGALPVVVSAGISHMPDLGWRQSLRIRHLGARPLTSDNSVKSKDSTVLNGSIGYAWKKWRTELEVFNLLGSRDHDIDYYYTSRLSFEPAQGVDDIHFHPVEPRALRFKVSYFF</sequence>
<reference evidence="9 10" key="1">
    <citation type="submission" date="2020-06" db="EMBL/GenBank/DDBJ databases">
        <authorList>
            <person name="Scott K."/>
        </authorList>
    </citation>
    <scope>NUCLEOTIDE SEQUENCE [LARGE SCALE GENOMIC DNA]</scope>
    <source>
        <strain evidence="9 10">HH1</strain>
    </source>
</reference>
<evidence type="ECO:0000256" key="3">
    <source>
        <dbReference type="ARBA" id="ARBA00022452"/>
    </source>
</evidence>
<dbReference type="InterPro" id="IPR036942">
    <property type="entry name" value="Beta-barrel_TonB_sf"/>
</dbReference>
<reference evidence="9 10" key="2">
    <citation type="submission" date="2020-11" db="EMBL/GenBank/DDBJ databases">
        <title>Sulfur oxidizing isolate from Hospital Hole Sinkhole.</title>
        <authorList>
            <person name="Scott K.M."/>
        </authorList>
    </citation>
    <scope>NUCLEOTIDE SEQUENCE [LARGE SCALE GENOMIC DNA]</scope>
    <source>
        <strain evidence="9 10">HH1</strain>
    </source>
</reference>
<dbReference type="Pfam" id="PF00593">
    <property type="entry name" value="TonB_dep_Rec_b-barrel"/>
    <property type="match status" value="1"/>
</dbReference>
<gene>
    <name evidence="9" type="ORF">H8792_009780</name>
</gene>
<keyword evidence="3" id="KW-1134">Transmembrane beta strand</keyword>
<keyword evidence="2" id="KW-0813">Transport</keyword>
<dbReference type="InterPro" id="IPR000531">
    <property type="entry name" value="Beta-barrel_TonB"/>
</dbReference>
<dbReference type="Proteomes" id="UP001193680">
    <property type="component" value="Unassembled WGS sequence"/>
</dbReference>
<dbReference type="SUPFAM" id="SSF56935">
    <property type="entry name" value="Porins"/>
    <property type="match status" value="1"/>
</dbReference>
<feature type="domain" description="TonB-dependent receptor-like beta-barrel" evidence="8">
    <location>
        <begin position="6"/>
        <end position="410"/>
    </location>
</feature>
<evidence type="ECO:0000259" key="8">
    <source>
        <dbReference type="Pfam" id="PF00593"/>
    </source>
</evidence>
<evidence type="ECO:0000256" key="7">
    <source>
        <dbReference type="ARBA" id="ARBA00023237"/>
    </source>
</evidence>
<dbReference type="EMBL" id="JACBGI020000022">
    <property type="protein sequence ID" value="MBF6058630.1"/>
    <property type="molecule type" value="Genomic_DNA"/>
</dbReference>
<evidence type="ECO:0000256" key="6">
    <source>
        <dbReference type="ARBA" id="ARBA00023136"/>
    </source>
</evidence>
<keyword evidence="10" id="KW-1185">Reference proteome</keyword>
<organism evidence="9 10">
    <name type="scientific">Thiomicrorhabdus heinhorstiae</name>
    <dbReference type="NCBI Taxonomy" id="2748010"/>
    <lineage>
        <taxon>Bacteria</taxon>
        <taxon>Pseudomonadati</taxon>
        <taxon>Pseudomonadota</taxon>
        <taxon>Gammaproteobacteria</taxon>
        <taxon>Thiotrichales</taxon>
        <taxon>Piscirickettsiaceae</taxon>
        <taxon>Thiomicrorhabdus</taxon>
    </lineage>
</organism>
<name>A0ABS0BXX6_9GAMM</name>
<keyword evidence="5" id="KW-0798">TonB box</keyword>
<evidence type="ECO:0000313" key="9">
    <source>
        <dbReference type="EMBL" id="MBF6058630.1"/>
    </source>
</evidence>
<comment type="caution">
    <text evidence="9">The sequence shown here is derived from an EMBL/GenBank/DDBJ whole genome shotgun (WGS) entry which is preliminary data.</text>
</comment>
<evidence type="ECO:0000256" key="4">
    <source>
        <dbReference type="ARBA" id="ARBA00022692"/>
    </source>
</evidence>
<evidence type="ECO:0000313" key="10">
    <source>
        <dbReference type="Proteomes" id="UP001193680"/>
    </source>
</evidence>
<protein>
    <submittedName>
        <fullName evidence="9">TonB-dependent receptor</fullName>
    </submittedName>
</protein>
<dbReference type="Gene3D" id="2.40.170.20">
    <property type="entry name" value="TonB-dependent receptor, beta-barrel domain"/>
    <property type="match status" value="1"/>
</dbReference>
<proteinExistence type="predicted"/>
<evidence type="ECO:0000256" key="2">
    <source>
        <dbReference type="ARBA" id="ARBA00022448"/>
    </source>
</evidence>
<keyword evidence="4" id="KW-0812">Transmembrane</keyword>
<keyword evidence="9" id="KW-0675">Receptor</keyword>
<evidence type="ECO:0000256" key="1">
    <source>
        <dbReference type="ARBA" id="ARBA00004571"/>
    </source>
</evidence>
<feature type="non-terminal residue" evidence="9">
    <location>
        <position position="1"/>
    </location>
</feature>
<dbReference type="RefSeq" id="WP_185978775.1">
    <property type="nucleotide sequence ID" value="NZ_JACBGI020000022.1"/>
</dbReference>
<keyword evidence="6" id="KW-0472">Membrane</keyword>